<organism evidence="1 2">
    <name type="scientific">Trifolium medium</name>
    <dbReference type="NCBI Taxonomy" id="97028"/>
    <lineage>
        <taxon>Eukaryota</taxon>
        <taxon>Viridiplantae</taxon>
        <taxon>Streptophyta</taxon>
        <taxon>Embryophyta</taxon>
        <taxon>Tracheophyta</taxon>
        <taxon>Spermatophyta</taxon>
        <taxon>Magnoliopsida</taxon>
        <taxon>eudicotyledons</taxon>
        <taxon>Gunneridae</taxon>
        <taxon>Pentapetalae</taxon>
        <taxon>rosids</taxon>
        <taxon>fabids</taxon>
        <taxon>Fabales</taxon>
        <taxon>Fabaceae</taxon>
        <taxon>Papilionoideae</taxon>
        <taxon>50 kb inversion clade</taxon>
        <taxon>NPAAA clade</taxon>
        <taxon>Hologalegina</taxon>
        <taxon>IRL clade</taxon>
        <taxon>Trifolieae</taxon>
        <taxon>Trifolium</taxon>
    </lineage>
</organism>
<reference evidence="1 2" key="1">
    <citation type="journal article" date="2018" name="Front. Plant Sci.">
        <title>Red Clover (Trifolium pratense) and Zigzag Clover (T. medium) - A Picture of Genomic Similarities and Differences.</title>
        <authorList>
            <person name="Dluhosova J."/>
            <person name="Istvanek J."/>
            <person name="Nedelnik J."/>
            <person name="Repkova J."/>
        </authorList>
    </citation>
    <scope>NUCLEOTIDE SEQUENCE [LARGE SCALE GENOMIC DNA]</scope>
    <source>
        <strain evidence="2">cv. 10/8</strain>
        <tissue evidence="1">Leaf</tissue>
    </source>
</reference>
<dbReference type="AlphaFoldDB" id="A0A392VSF3"/>
<dbReference type="EMBL" id="LXQA011224170">
    <property type="protein sequence ID" value="MCI89625.1"/>
    <property type="molecule type" value="Genomic_DNA"/>
</dbReference>
<feature type="non-terminal residue" evidence="1">
    <location>
        <position position="30"/>
    </location>
</feature>
<name>A0A392VSF3_9FABA</name>
<dbReference type="Proteomes" id="UP000265520">
    <property type="component" value="Unassembled WGS sequence"/>
</dbReference>
<evidence type="ECO:0000313" key="2">
    <source>
        <dbReference type="Proteomes" id="UP000265520"/>
    </source>
</evidence>
<sequence length="30" mass="3336">MWSARQLPVSMAVTVDFARKVTPENLSFPG</sequence>
<comment type="caution">
    <text evidence="1">The sequence shown here is derived from an EMBL/GenBank/DDBJ whole genome shotgun (WGS) entry which is preliminary data.</text>
</comment>
<proteinExistence type="predicted"/>
<evidence type="ECO:0000313" key="1">
    <source>
        <dbReference type="EMBL" id="MCI89625.1"/>
    </source>
</evidence>
<protein>
    <submittedName>
        <fullName evidence="1">Uncharacterized protein</fullName>
    </submittedName>
</protein>
<accession>A0A392VSF3</accession>
<keyword evidence="2" id="KW-1185">Reference proteome</keyword>